<dbReference type="SUPFAM" id="SSF49764">
    <property type="entry name" value="HSP20-like chaperones"/>
    <property type="match status" value="1"/>
</dbReference>
<organism evidence="4 5">
    <name type="scientific">Citrus unshiu</name>
    <name type="common">Satsuma mandarin</name>
    <name type="synonym">Citrus nobilis var. unshiu</name>
    <dbReference type="NCBI Taxonomy" id="55188"/>
    <lineage>
        <taxon>Eukaryota</taxon>
        <taxon>Viridiplantae</taxon>
        <taxon>Streptophyta</taxon>
        <taxon>Embryophyta</taxon>
        <taxon>Tracheophyta</taxon>
        <taxon>Spermatophyta</taxon>
        <taxon>Magnoliopsida</taxon>
        <taxon>eudicotyledons</taxon>
        <taxon>Gunneridae</taxon>
        <taxon>Pentapetalae</taxon>
        <taxon>rosids</taxon>
        <taxon>malvids</taxon>
        <taxon>Sapindales</taxon>
        <taxon>Rutaceae</taxon>
        <taxon>Aurantioideae</taxon>
        <taxon>Citrus</taxon>
    </lineage>
</organism>
<dbReference type="InterPro" id="IPR008978">
    <property type="entry name" value="HSP20-like_chaperone"/>
</dbReference>
<dbReference type="EMBL" id="BDQV01000129">
    <property type="protein sequence ID" value="GAY56027.1"/>
    <property type="molecule type" value="Genomic_DNA"/>
</dbReference>
<evidence type="ECO:0000313" key="5">
    <source>
        <dbReference type="Proteomes" id="UP000236630"/>
    </source>
</evidence>
<feature type="domain" description="SHSP" evidence="3">
    <location>
        <begin position="1"/>
        <end position="84"/>
    </location>
</feature>
<gene>
    <name evidence="4" type="ORF">CUMW_168650</name>
</gene>
<evidence type="ECO:0000313" key="4">
    <source>
        <dbReference type="EMBL" id="GAY56027.1"/>
    </source>
</evidence>
<dbReference type="Pfam" id="PF00011">
    <property type="entry name" value="HSP20"/>
    <property type="match status" value="1"/>
</dbReference>
<reference evidence="4 5" key="1">
    <citation type="journal article" date="2017" name="Front. Genet.">
        <title>Draft sequencing of the heterozygous diploid genome of Satsuma (Citrus unshiu Marc.) using a hybrid assembly approach.</title>
        <authorList>
            <person name="Shimizu T."/>
            <person name="Tanizawa Y."/>
            <person name="Mochizuki T."/>
            <person name="Nagasaki H."/>
            <person name="Yoshioka T."/>
            <person name="Toyoda A."/>
            <person name="Fujiyama A."/>
            <person name="Kaminuma E."/>
            <person name="Nakamura Y."/>
        </authorList>
    </citation>
    <scope>NUCLEOTIDE SEQUENCE [LARGE SCALE GENOMIC DNA]</scope>
    <source>
        <strain evidence="5">cv. Miyagawa wase</strain>
    </source>
</reference>
<evidence type="ECO:0000259" key="3">
    <source>
        <dbReference type="PROSITE" id="PS01031"/>
    </source>
</evidence>
<dbReference type="PROSITE" id="PS01031">
    <property type="entry name" value="SHSP"/>
    <property type="match status" value="1"/>
</dbReference>
<evidence type="ECO:0000256" key="1">
    <source>
        <dbReference type="PROSITE-ProRule" id="PRU00285"/>
    </source>
</evidence>
<dbReference type="Proteomes" id="UP000236630">
    <property type="component" value="Unassembled WGS sequence"/>
</dbReference>
<dbReference type="InterPro" id="IPR002068">
    <property type="entry name" value="A-crystallin/Hsp20_dom"/>
</dbReference>
<protein>
    <recommendedName>
        <fullName evidence="3">SHSP domain-containing protein</fullName>
    </recommendedName>
</protein>
<comment type="similarity">
    <text evidence="1 2">Belongs to the small heat shock protein (HSP20) family.</text>
</comment>
<evidence type="ECO:0000256" key="2">
    <source>
        <dbReference type="RuleBase" id="RU003616"/>
    </source>
</evidence>
<comment type="caution">
    <text evidence="4">The sequence shown here is derived from an EMBL/GenBank/DDBJ whole genome shotgun (WGS) entry which is preliminary data.</text>
</comment>
<proteinExistence type="inferred from homology"/>
<dbReference type="Gene3D" id="2.60.40.790">
    <property type="match status" value="1"/>
</dbReference>
<keyword evidence="5" id="KW-1185">Reference proteome</keyword>
<dbReference type="AlphaFoldDB" id="A0A2H5PUH2"/>
<sequence>MDDMMVGIEGRKSLVIGIRDMPKKEGGHTSTLMCSNGMNFRSFILPDGVNPNGFKTAMDDAGVLTVTFTKLKPEKKKLRPIAKKTLGCLAHAACLLICEKISDAIC</sequence>
<accession>A0A2H5PUH2</accession>
<name>A0A2H5PUH2_CITUN</name>